<gene>
    <name evidence="2" type="ORF">BAE44_0025195</name>
</gene>
<dbReference type="PANTHER" id="PTHR33207">
    <property type="entry name" value="F-BOX DOMAIN CONTAINING PROTEIN-RELATED"/>
    <property type="match status" value="1"/>
</dbReference>
<dbReference type="STRING" id="888268.A0A1E5ULQ3"/>
<dbReference type="AlphaFoldDB" id="A0A1E5ULQ3"/>
<feature type="region of interest" description="Disordered" evidence="1">
    <location>
        <begin position="103"/>
        <end position="143"/>
    </location>
</feature>
<evidence type="ECO:0000313" key="2">
    <source>
        <dbReference type="EMBL" id="OEL13787.1"/>
    </source>
</evidence>
<name>A0A1E5ULQ3_9POAL</name>
<comment type="caution">
    <text evidence="2">The sequence shown here is derived from an EMBL/GenBank/DDBJ whole genome shotgun (WGS) entry which is preliminary data.</text>
</comment>
<dbReference type="EMBL" id="LWDX02072285">
    <property type="protein sequence ID" value="OEL13787.1"/>
    <property type="molecule type" value="Genomic_DNA"/>
</dbReference>
<protein>
    <submittedName>
        <fullName evidence="2">Uncharacterized protein</fullName>
    </submittedName>
</protein>
<evidence type="ECO:0000313" key="3">
    <source>
        <dbReference type="Proteomes" id="UP000095767"/>
    </source>
</evidence>
<keyword evidence="3" id="KW-1185">Reference proteome</keyword>
<evidence type="ECO:0000256" key="1">
    <source>
        <dbReference type="SAM" id="MobiDB-lite"/>
    </source>
</evidence>
<feature type="compositionally biased region" description="Low complexity" evidence="1">
    <location>
        <begin position="106"/>
        <end position="143"/>
    </location>
</feature>
<organism evidence="2 3">
    <name type="scientific">Dichanthelium oligosanthes</name>
    <dbReference type="NCBI Taxonomy" id="888268"/>
    <lineage>
        <taxon>Eukaryota</taxon>
        <taxon>Viridiplantae</taxon>
        <taxon>Streptophyta</taxon>
        <taxon>Embryophyta</taxon>
        <taxon>Tracheophyta</taxon>
        <taxon>Spermatophyta</taxon>
        <taxon>Magnoliopsida</taxon>
        <taxon>Liliopsida</taxon>
        <taxon>Poales</taxon>
        <taxon>Poaceae</taxon>
        <taxon>PACMAD clade</taxon>
        <taxon>Panicoideae</taxon>
        <taxon>Panicodae</taxon>
        <taxon>Paniceae</taxon>
        <taxon>Dichantheliinae</taxon>
        <taxon>Dichanthelium</taxon>
    </lineage>
</organism>
<dbReference type="OrthoDB" id="687046at2759"/>
<sequence>MELLPAEPAVAVLKEDDILRRLSPADLLRAALSCHRCRASRPAVFLPLDDPAAARLSLGAARGFAIHDVHLGLVLLLPDPLHKKILPRVLVLDPASRRPRATRCLATDGAATGTSSAPAVLSRAPTPAGSPSRPSASPSTRTTSAWVATVRDDDCTWRALPRSEDVEVDFDPFWFEHRCVHAGGNIYWHICNSGRMLALNPLTLDFSFLLAPAELGDSYRKYRIGEAPEDGRLCIAVVLEQRLQLWVRGEAKWSDNGWLMEEEFCLRKVLDNVPGLPRDMENRHLCTWLSDIDAGCSGKVFIKT</sequence>
<dbReference type="Proteomes" id="UP000095767">
    <property type="component" value="Unassembled WGS sequence"/>
</dbReference>
<proteinExistence type="predicted"/>
<reference evidence="2 3" key="1">
    <citation type="submission" date="2016-09" db="EMBL/GenBank/DDBJ databases">
        <title>The draft genome of Dichanthelium oligosanthes: A C3 panicoid grass species.</title>
        <authorList>
            <person name="Studer A.J."/>
            <person name="Schnable J.C."/>
            <person name="Brutnell T.P."/>
        </authorList>
    </citation>
    <scope>NUCLEOTIDE SEQUENCE [LARGE SCALE GENOMIC DNA]</scope>
    <source>
        <strain evidence="3">cv. Kellogg 1175</strain>
        <tissue evidence="2">Leaf</tissue>
    </source>
</reference>
<accession>A0A1E5ULQ3</accession>